<dbReference type="AlphaFoldDB" id="A0A317EUU1"/>
<evidence type="ECO:0000256" key="1">
    <source>
        <dbReference type="ARBA" id="ARBA00004442"/>
    </source>
</evidence>
<evidence type="ECO:0000313" key="9">
    <source>
        <dbReference type="Proteomes" id="UP000245391"/>
    </source>
</evidence>
<proteinExistence type="inferred from homology"/>
<keyword evidence="5" id="KW-0998">Cell outer membrane</keyword>
<keyword evidence="3" id="KW-0732">Signal</keyword>
<dbReference type="SUPFAM" id="SSF48452">
    <property type="entry name" value="TPR-like"/>
    <property type="match status" value="1"/>
</dbReference>
<evidence type="ECO:0000259" key="7">
    <source>
        <dbReference type="Pfam" id="PF14322"/>
    </source>
</evidence>
<comment type="similarity">
    <text evidence="2">Belongs to the SusD family.</text>
</comment>
<sequence length="512" mass="56661">MMKKYIIILAASFIALSGCKRDFDAVNPNAPTIASFWKTSADATKGINAVYSTFYRTASLYSRWMFYHGILKSDEGFGSGGDGGLNNLMRFNQTNYNDGLTAQTWSTLYVGVFRANQVIANVPAINMDEASKRRIIAEAKFLRALFYFNLTLYYGRPPLMLEPSQPKDVPANTTSAQAYAQVAKDLTEAIADLPTSYPASDLGRATKGAAYALLGKTYLQQKLYQPALDAFAYLVTGPGSSTYSLTADYRDNFIISKENNSESVFEIQFSENQSESTDDDVDETRINNTGTSISQFFAPPGVGFSDGAARRWVVNEFLQETTVGGAQDPRLAASFIFNNANPAGPTATIVYGQTFASRYGNGPDANGVWFRKLLNDHWKNQEGFRSPNNYRLIRYADVLLMYAECLNGLNRTAEAYPFVDRVRQRAGLATLTAAKPGLSQAQFLTQLKHERLTELAGEGWRWADLARWGDLGPALATRDADFSGFIVGKHELYPIPQSDIDLNPNLTQNPKY</sequence>
<keyword evidence="9" id="KW-1185">Reference proteome</keyword>
<dbReference type="GO" id="GO:0009279">
    <property type="term" value="C:cell outer membrane"/>
    <property type="evidence" value="ECO:0007669"/>
    <property type="project" value="UniProtKB-SubCell"/>
</dbReference>
<comment type="caution">
    <text evidence="8">The sequence shown here is derived from an EMBL/GenBank/DDBJ whole genome shotgun (WGS) entry which is preliminary data.</text>
</comment>
<evidence type="ECO:0000256" key="5">
    <source>
        <dbReference type="ARBA" id="ARBA00023237"/>
    </source>
</evidence>
<evidence type="ECO:0000259" key="6">
    <source>
        <dbReference type="Pfam" id="PF07980"/>
    </source>
</evidence>
<dbReference type="OrthoDB" id="5694214at2"/>
<gene>
    <name evidence="8" type="ORF">DF947_21820</name>
</gene>
<name>A0A317EUU1_9SPHI</name>
<evidence type="ECO:0000256" key="3">
    <source>
        <dbReference type="ARBA" id="ARBA00022729"/>
    </source>
</evidence>
<dbReference type="InterPro" id="IPR011990">
    <property type="entry name" value="TPR-like_helical_dom_sf"/>
</dbReference>
<feature type="domain" description="SusD-like N-terminal" evidence="7">
    <location>
        <begin position="92"/>
        <end position="219"/>
    </location>
</feature>
<protein>
    <submittedName>
        <fullName evidence="8">RagB/SusD family nutrient uptake outer membrane protein</fullName>
    </submittedName>
</protein>
<feature type="domain" description="RagB/SusD" evidence="6">
    <location>
        <begin position="262"/>
        <end position="512"/>
    </location>
</feature>
<dbReference type="CDD" id="cd08977">
    <property type="entry name" value="SusD"/>
    <property type="match status" value="1"/>
</dbReference>
<dbReference type="Pfam" id="PF07980">
    <property type="entry name" value="SusD_RagB"/>
    <property type="match status" value="1"/>
</dbReference>
<dbReference type="EMBL" id="QGNY01000012">
    <property type="protein sequence ID" value="PWS29687.1"/>
    <property type="molecule type" value="Genomic_DNA"/>
</dbReference>
<evidence type="ECO:0000256" key="4">
    <source>
        <dbReference type="ARBA" id="ARBA00023136"/>
    </source>
</evidence>
<evidence type="ECO:0000313" key="8">
    <source>
        <dbReference type="EMBL" id="PWS29687.1"/>
    </source>
</evidence>
<dbReference type="Proteomes" id="UP000245391">
    <property type="component" value="Unassembled WGS sequence"/>
</dbReference>
<dbReference type="InterPro" id="IPR033985">
    <property type="entry name" value="SusD-like_N"/>
</dbReference>
<dbReference type="PROSITE" id="PS51257">
    <property type="entry name" value="PROKAR_LIPOPROTEIN"/>
    <property type="match status" value="1"/>
</dbReference>
<reference evidence="9" key="1">
    <citation type="submission" date="2018-05" db="EMBL/GenBank/DDBJ databases">
        <title>Pedobacter paludis sp. nov., isolated from wetland soil.</title>
        <authorList>
            <person name="Zhang Y."/>
        </authorList>
    </citation>
    <scope>NUCLEOTIDE SEQUENCE [LARGE SCALE GENOMIC DNA]</scope>
    <source>
        <strain evidence="9">R-8</strain>
    </source>
</reference>
<dbReference type="Pfam" id="PF14322">
    <property type="entry name" value="SusD-like_3"/>
    <property type="match status" value="1"/>
</dbReference>
<keyword evidence="4" id="KW-0472">Membrane</keyword>
<evidence type="ECO:0000256" key="2">
    <source>
        <dbReference type="ARBA" id="ARBA00006275"/>
    </source>
</evidence>
<organism evidence="8 9">
    <name type="scientific">Pedobacter paludis</name>
    <dbReference type="NCBI Taxonomy" id="2203212"/>
    <lineage>
        <taxon>Bacteria</taxon>
        <taxon>Pseudomonadati</taxon>
        <taxon>Bacteroidota</taxon>
        <taxon>Sphingobacteriia</taxon>
        <taxon>Sphingobacteriales</taxon>
        <taxon>Sphingobacteriaceae</taxon>
        <taxon>Pedobacter</taxon>
    </lineage>
</organism>
<accession>A0A317EUU1</accession>
<dbReference type="Gene3D" id="1.25.40.390">
    <property type="match status" value="1"/>
</dbReference>
<comment type="subcellular location">
    <subcellularLocation>
        <location evidence="1">Cell outer membrane</location>
    </subcellularLocation>
</comment>
<dbReference type="InterPro" id="IPR012944">
    <property type="entry name" value="SusD_RagB_dom"/>
</dbReference>